<name>A0A9X8RLM8_CLODI</name>
<comment type="caution">
    <text evidence="1">The sequence shown here is derived from an EMBL/GenBank/DDBJ whole genome shotgun (WGS) entry which is preliminary data.</text>
</comment>
<dbReference type="AlphaFoldDB" id="A0A9X8RLM8"/>
<evidence type="ECO:0000313" key="1">
    <source>
        <dbReference type="EMBL" id="SJS99499.1"/>
    </source>
</evidence>
<dbReference type="EMBL" id="FUPS01000014">
    <property type="protein sequence ID" value="SJS99499.1"/>
    <property type="molecule type" value="Genomic_DNA"/>
</dbReference>
<organism evidence="1 2">
    <name type="scientific">Clostridioides difficile</name>
    <name type="common">Peptoclostridium difficile</name>
    <dbReference type="NCBI Taxonomy" id="1496"/>
    <lineage>
        <taxon>Bacteria</taxon>
        <taxon>Bacillati</taxon>
        <taxon>Bacillota</taxon>
        <taxon>Clostridia</taxon>
        <taxon>Peptostreptococcales</taxon>
        <taxon>Peptostreptococcaceae</taxon>
        <taxon>Clostridioides</taxon>
    </lineage>
</organism>
<proteinExistence type="predicted"/>
<dbReference type="RefSeq" id="WP_021402185.1">
    <property type="nucleotide sequence ID" value="NZ_CP149699.1"/>
</dbReference>
<reference evidence="1 2" key="1">
    <citation type="submission" date="2017-02" db="EMBL/GenBank/DDBJ databases">
        <authorList>
            <consortium name="Pathogen Informatics"/>
        </authorList>
    </citation>
    <scope>NUCLEOTIDE SEQUENCE [LARGE SCALE GENOMIC DNA]</scope>
    <source>
        <strain evidence="1 2">VRECD0157</strain>
    </source>
</reference>
<accession>A0A9X8RLM8</accession>
<dbReference type="Proteomes" id="UP000189137">
    <property type="component" value="Unassembled WGS sequence"/>
</dbReference>
<evidence type="ECO:0000313" key="2">
    <source>
        <dbReference type="Proteomes" id="UP000189137"/>
    </source>
</evidence>
<protein>
    <submittedName>
        <fullName evidence="1">Uncharacterized protein</fullName>
    </submittedName>
</protein>
<gene>
    <name evidence="1" type="ORF">SAMEA3375112_03374</name>
</gene>
<sequence>MKNFLNYVNEENYECFVSADTKEELENKINEYLNDEDLGIEDLDINWLGEGEYCLVGKKFRLNMVCKVEECVENELDNFEFPLSLNMDLFKNFTKWVKDIKETEKCEYIYI</sequence>